<evidence type="ECO:0000256" key="5">
    <source>
        <dbReference type="ARBA" id="ARBA00023027"/>
    </source>
</evidence>
<evidence type="ECO:0000313" key="12">
    <source>
        <dbReference type="Proteomes" id="UP000232323"/>
    </source>
</evidence>
<evidence type="ECO:0000313" key="11">
    <source>
        <dbReference type="EMBL" id="GAX83152.1"/>
    </source>
</evidence>
<evidence type="ECO:0000256" key="1">
    <source>
        <dbReference type="ARBA" id="ARBA00022553"/>
    </source>
</evidence>
<feature type="binding site" evidence="8">
    <location>
        <begin position="218"/>
        <end position="224"/>
    </location>
    <ligand>
        <name>(6S)-NADPHX</name>
        <dbReference type="ChEBI" id="CHEBI:64076"/>
    </ligand>
</feature>
<keyword evidence="2 8" id="KW-0547">Nucleotide-binding</keyword>
<dbReference type="InterPro" id="IPR029056">
    <property type="entry name" value="Ribokinase-like"/>
</dbReference>
<comment type="caution">
    <text evidence="8">Lacks conserved residue(s) required for the propagation of feature annotation.</text>
</comment>
<feature type="binding site" evidence="8">
    <location>
        <begin position="259"/>
        <end position="263"/>
    </location>
    <ligand>
        <name>ATP</name>
        <dbReference type="ChEBI" id="CHEBI:30616"/>
    </ligand>
</feature>
<feature type="binding site" evidence="8">
    <location>
        <position position="165"/>
    </location>
    <ligand>
        <name>(6S)-NADPHX</name>
        <dbReference type="ChEBI" id="CHEBI:64076"/>
    </ligand>
</feature>
<dbReference type="CDD" id="cd01171">
    <property type="entry name" value="YXKO-related"/>
    <property type="match status" value="1"/>
</dbReference>
<evidence type="ECO:0000256" key="7">
    <source>
        <dbReference type="ARBA" id="ARBA00047472"/>
    </source>
</evidence>
<comment type="cofactor">
    <cofactor evidence="8">
        <name>Mg(2+)</name>
        <dbReference type="ChEBI" id="CHEBI:18420"/>
    </cofactor>
</comment>
<dbReference type="NCBIfam" id="TIGR00196">
    <property type="entry name" value="yjeF_cterm"/>
    <property type="match status" value="1"/>
</dbReference>
<dbReference type="HAMAP" id="MF_01965">
    <property type="entry name" value="NADHX_dehydratase"/>
    <property type="match status" value="1"/>
</dbReference>
<dbReference type="GO" id="GO:0046496">
    <property type="term" value="P:nicotinamide nucleotide metabolic process"/>
    <property type="evidence" value="ECO:0007669"/>
    <property type="project" value="UniProtKB-UniRule"/>
</dbReference>
<sequence length="388" mass="41406">MSSPSISNLIRSNGGSPDVSRQHSNLPQILATPENFSTHHVLAIDEIKSEVKRIVPALSDDKYKGQCGKIAVVGGSTEYTGQAYFCAMAALKVGADISHIFCSVGAAPIIKGYSPELFVHPYLMETSQYRPGELTEQIRASVVLSAATEIEAWFSRLDCLVVGPGLGRDPLMLDVARAVVLRAREASLPLVLDGDALFLVARESELVKGYSQCLLTPNLNEFRRLASTMGVPLHGPNNDRIRKIHEVVMQLGGPTLVSKGPLDVVSDHQNVVVCSATAGARRCSFQGDVLAGALAVFVAWTRIFIQEASTNEEIILPEMNSMLLAGFGGCTVCRTASACAFQVKKRSMLAGDMLEYLGTAVEMMFEVTGGAGGGGASQAMNDMAAVRI</sequence>
<evidence type="ECO:0000256" key="9">
    <source>
        <dbReference type="SAM" id="MobiDB-lite"/>
    </source>
</evidence>
<feature type="region of interest" description="Disordered" evidence="9">
    <location>
        <begin position="1"/>
        <end position="23"/>
    </location>
</feature>
<comment type="catalytic activity">
    <reaction evidence="8">
        <text>(6S)-NADHX + ATP = ADP + phosphate + NADH + H(+)</text>
        <dbReference type="Rhea" id="RHEA:19017"/>
        <dbReference type="ChEBI" id="CHEBI:15378"/>
        <dbReference type="ChEBI" id="CHEBI:30616"/>
        <dbReference type="ChEBI" id="CHEBI:43474"/>
        <dbReference type="ChEBI" id="CHEBI:57945"/>
        <dbReference type="ChEBI" id="CHEBI:64074"/>
        <dbReference type="ChEBI" id="CHEBI:456216"/>
        <dbReference type="EC" id="4.2.1.93"/>
    </reaction>
</comment>
<comment type="function">
    <text evidence="8">Catalyzes the dehydration of the S-form of NAD(P)HX at the expense of ATP, which is converted to ADP. Together with NAD(P)HX epimerase, which catalyzes the epimerization of the S- and R-forms, the enzyme allows the repair of both epimers of NAD(P)HX, a damaged form of NAD(P)H that is a result of enzymatic or heat-dependent hydration.</text>
</comment>
<dbReference type="FunFam" id="3.40.1190.20:FF:000023">
    <property type="entry name" value="ATP-dependent (S)-NAD(P)H-hydrate dehydratase"/>
    <property type="match status" value="1"/>
</dbReference>
<dbReference type="STRING" id="1157962.A0A250XJR2"/>
<dbReference type="SUPFAM" id="SSF53613">
    <property type="entry name" value="Ribokinase-like"/>
    <property type="match status" value="1"/>
</dbReference>
<name>A0A250XJR2_9CHLO</name>
<comment type="caution">
    <text evidence="11">The sequence shown here is derived from an EMBL/GenBank/DDBJ whole genome shotgun (WGS) entry which is preliminary data.</text>
</comment>
<feature type="domain" description="YjeF C-terminal" evidence="10">
    <location>
        <begin position="47"/>
        <end position="364"/>
    </location>
</feature>
<evidence type="ECO:0000259" key="10">
    <source>
        <dbReference type="PROSITE" id="PS51383"/>
    </source>
</evidence>
<dbReference type="AlphaFoldDB" id="A0A250XJR2"/>
<dbReference type="OrthoDB" id="8110916at2759"/>
<evidence type="ECO:0000256" key="8">
    <source>
        <dbReference type="HAMAP-Rule" id="MF_03157"/>
    </source>
</evidence>
<dbReference type="EC" id="4.2.1.93" evidence="8"/>
<dbReference type="GO" id="GO:0047453">
    <property type="term" value="F:ATP-dependent NAD(P)H-hydrate dehydratase activity"/>
    <property type="evidence" value="ECO:0007669"/>
    <property type="project" value="UniProtKB-UniRule"/>
</dbReference>
<dbReference type="Proteomes" id="UP000232323">
    <property type="component" value="Unassembled WGS sequence"/>
</dbReference>
<organism evidence="11 12">
    <name type="scientific">Chlamydomonas eustigma</name>
    <dbReference type="NCBI Taxonomy" id="1157962"/>
    <lineage>
        <taxon>Eukaryota</taxon>
        <taxon>Viridiplantae</taxon>
        <taxon>Chlorophyta</taxon>
        <taxon>core chlorophytes</taxon>
        <taxon>Chlorophyceae</taxon>
        <taxon>CS clade</taxon>
        <taxon>Chlamydomonadales</taxon>
        <taxon>Chlamydomonadaceae</taxon>
        <taxon>Chlamydomonas</taxon>
    </lineage>
</organism>
<keyword evidence="1 8" id="KW-0597">Phosphoprotein</keyword>
<comment type="catalytic activity">
    <reaction evidence="7 8">
        <text>(6S)-NADPHX + ATP = ADP + phosphate + NADPH + H(+)</text>
        <dbReference type="Rhea" id="RHEA:32231"/>
        <dbReference type="ChEBI" id="CHEBI:15378"/>
        <dbReference type="ChEBI" id="CHEBI:30616"/>
        <dbReference type="ChEBI" id="CHEBI:43474"/>
        <dbReference type="ChEBI" id="CHEBI:57783"/>
        <dbReference type="ChEBI" id="CHEBI:64076"/>
        <dbReference type="ChEBI" id="CHEBI:456216"/>
        <dbReference type="EC" id="4.2.1.93"/>
    </reaction>
</comment>
<keyword evidence="4" id="KW-0521">NADP</keyword>
<protein>
    <recommendedName>
        <fullName evidence="8">ATP-dependent (S)-NAD(P)H-hydrate dehydratase</fullName>
        <ecNumber evidence="8">4.2.1.93</ecNumber>
    </recommendedName>
    <alternativeName>
        <fullName evidence="8">ATP-dependent NAD(P)HX dehydratase</fullName>
    </alternativeName>
</protein>
<accession>A0A250XJR2</accession>
<dbReference type="PROSITE" id="PS51383">
    <property type="entry name" value="YJEF_C_3"/>
    <property type="match status" value="1"/>
</dbReference>
<dbReference type="InterPro" id="IPR000631">
    <property type="entry name" value="CARKD"/>
</dbReference>
<evidence type="ECO:0000256" key="2">
    <source>
        <dbReference type="ARBA" id="ARBA00022741"/>
    </source>
</evidence>
<feature type="binding site" evidence="8">
    <location>
        <position position="288"/>
    </location>
    <ligand>
        <name>(6S)-NADPHX</name>
        <dbReference type="ChEBI" id="CHEBI:64076"/>
    </ligand>
</feature>
<keyword evidence="12" id="KW-1185">Reference proteome</keyword>
<reference evidence="11 12" key="1">
    <citation type="submission" date="2017-08" db="EMBL/GenBank/DDBJ databases">
        <title>Acidophilic green algal genome provides insights into adaptation to an acidic environment.</title>
        <authorList>
            <person name="Hirooka S."/>
            <person name="Hirose Y."/>
            <person name="Kanesaki Y."/>
            <person name="Higuchi S."/>
            <person name="Fujiwara T."/>
            <person name="Onuma R."/>
            <person name="Era A."/>
            <person name="Ohbayashi R."/>
            <person name="Uzuka A."/>
            <person name="Nozaki H."/>
            <person name="Yoshikawa H."/>
            <person name="Miyagishima S.Y."/>
        </authorList>
    </citation>
    <scope>NUCLEOTIDE SEQUENCE [LARGE SCALE GENOMIC DNA]</scope>
    <source>
        <strain evidence="11 12">NIES-2499</strain>
    </source>
</reference>
<keyword evidence="5 8" id="KW-0520">NAD</keyword>
<evidence type="ECO:0000256" key="4">
    <source>
        <dbReference type="ARBA" id="ARBA00022857"/>
    </source>
</evidence>
<evidence type="ECO:0000256" key="3">
    <source>
        <dbReference type="ARBA" id="ARBA00022840"/>
    </source>
</evidence>
<dbReference type="PANTHER" id="PTHR12592">
    <property type="entry name" value="ATP-DEPENDENT (S)-NAD(P)H-HYDRATE DEHYDRATASE FAMILY MEMBER"/>
    <property type="match status" value="1"/>
</dbReference>
<evidence type="ECO:0000256" key="6">
    <source>
        <dbReference type="ARBA" id="ARBA00023239"/>
    </source>
</evidence>
<proteinExistence type="inferred from homology"/>
<dbReference type="PANTHER" id="PTHR12592:SF0">
    <property type="entry name" value="ATP-DEPENDENT (S)-NAD(P)H-HYDRATE DEHYDRATASE"/>
    <property type="match status" value="1"/>
</dbReference>
<keyword evidence="3 8" id="KW-0067">ATP-binding</keyword>
<gene>
    <name evidence="11" type="ORF">CEUSTIGMA_g10578.t1</name>
</gene>
<dbReference type="GO" id="GO:0110051">
    <property type="term" value="P:metabolite repair"/>
    <property type="evidence" value="ECO:0007669"/>
    <property type="project" value="TreeGrafter"/>
</dbReference>
<comment type="similarity">
    <text evidence="8">Belongs to the NnrD/CARKD family.</text>
</comment>
<dbReference type="Pfam" id="PF01256">
    <property type="entry name" value="Carb_kinase"/>
    <property type="match status" value="1"/>
</dbReference>
<dbReference type="EMBL" id="BEGY01000092">
    <property type="protein sequence ID" value="GAX83152.1"/>
    <property type="molecule type" value="Genomic_DNA"/>
</dbReference>
<dbReference type="GO" id="GO:0005524">
    <property type="term" value="F:ATP binding"/>
    <property type="evidence" value="ECO:0007669"/>
    <property type="project" value="UniProtKB-KW"/>
</dbReference>
<dbReference type="Gene3D" id="3.40.1190.20">
    <property type="match status" value="1"/>
</dbReference>
<feature type="compositionally biased region" description="Polar residues" evidence="9">
    <location>
        <begin position="1"/>
        <end position="15"/>
    </location>
</feature>
<keyword evidence="6 8" id="KW-0456">Lyase</keyword>